<dbReference type="GO" id="GO:0030420">
    <property type="term" value="P:establishment of competence for transformation"/>
    <property type="evidence" value="ECO:0007669"/>
    <property type="project" value="InterPro"/>
</dbReference>
<dbReference type="InterPro" id="IPR025405">
    <property type="entry name" value="DUF4131"/>
</dbReference>
<evidence type="ECO:0000256" key="2">
    <source>
        <dbReference type="ARBA" id="ARBA00022475"/>
    </source>
</evidence>
<feature type="transmembrane region" description="Helical" evidence="6">
    <location>
        <begin position="74"/>
        <end position="93"/>
    </location>
</feature>
<evidence type="ECO:0000313" key="8">
    <source>
        <dbReference type="EMBL" id="PPU81716.1"/>
    </source>
</evidence>
<proteinExistence type="predicted"/>
<dbReference type="NCBIfam" id="TIGR00360">
    <property type="entry name" value="ComEC_N-term"/>
    <property type="match status" value="1"/>
</dbReference>
<feature type="transmembrane region" description="Helical" evidence="6">
    <location>
        <begin position="51"/>
        <end position="68"/>
    </location>
</feature>
<organism evidence="8 9">
    <name type="scientific">Xanthomonas sacchari</name>
    <dbReference type="NCBI Taxonomy" id="56458"/>
    <lineage>
        <taxon>Bacteria</taxon>
        <taxon>Pseudomonadati</taxon>
        <taxon>Pseudomonadota</taxon>
        <taxon>Gammaproteobacteria</taxon>
        <taxon>Lysobacterales</taxon>
        <taxon>Lysobacteraceae</taxon>
        <taxon>Xanthomonas</taxon>
    </lineage>
</organism>
<dbReference type="SUPFAM" id="SSF56281">
    <property type="entry name" value="Metallo-hydrolase/oxidoreductase"/>
    <property type="match status" value="1"/>
</dbReference>
<feature type="transmembrane region" description="Helical" evidence="6">
    <location>
        <begin position="25"/>
        <end position="44"/>
    </location>
</feature>
<evidence type="ECO:0000256" key="3">
    <source>
        <dbReference type="ARBA" id="ARBA00022692"/>
    </source>
</evidence>
<dbReference type="CDD" id="cd07731">
    <property type="entry name" value="ComA-like_MBL-fold"/>
    <property type="match status" value="1"/>
</dbReference>
<dbReference type="Pfam" id="PF03772">
    <property type="entry name" value="Competence"/>
    <property type="match status" value="1"/>
</dbReference>
<evidence type="ECO:0000256" key="5">
    <source>
        <dbReference type="ARBA" id="ARBA00023136"/>
    </source>
</evidence>
<dbReference type="EMBL" id="MDEK01000012">
    <property type="protein sequence ID" value="PPU81716.1"/>
    <property type="molecule type" value="Genomic_DNA"/>
</dbReference>
<evidence type="ECO:0000259" key="7">
    <source>
        <dbReference type="SMART" id="SM00849"/>
    </source>
</evidence>
<keyword evidence="5 6" id="KW-0472">Membrane</keyword>
<evidence type="ECO:0000313" key="9">
    <source>
        <dbReference type="Proteomes" id="UP000247346"/>
    </source>
</evidence>
<feature type="transmembrane region" description="Helical" evidence="6">
    <location>
        <begin position="436"/>
        <end position="456"/>
    </location>
</feature>
<dbReference type="GO" id="GO:0005886">
    <property type="term" value="C:plasma membrane"/>
    <property type="evidence" value="ECO:0007669"/>
    <property type="project" value="UniProtKB-SubCell"/>
</dbReference>
<feature type="transmembrane region" description="Helical" evidence="6">
    <location>
        <begin position="463"/>
        <end position="483"/>
    </location>
</feature>
<dbReference type="RefSeq" id="WP_104609568.1">
    <property type="nucleotide sequence ID" value="NZ_CP132343.1"/>
</dbReference>
<dbReference type="InterPro" id="IPR004477">
    <property type="entry name" value="ComEC_N"/>
</dbReference>
<feature type="transmembrane region" description="Helical" evidence="6">
    <location>
        <begin position="401"/>
        <end position="424"/>
    </location>
</feature>
<dbReference type="Pfam" id="PF00753">
    <property type="entry name" value="Lactamase_B"/>
    <property type="match status" value="1"/>
</dbReference>
<dbReference type="Pfam" id="PF13567">
    <property type="entry name" value="DUF4131"/>
    <property type="match status" value="1"/>
</dbReference>
<accession>A0A2P5Z2E3</accession>
<keyword evidence="4 6" id="KW-1133">Transmembrane helix</keyword>
<dbReference type="InterPro" id="IPR001279">
    <property type="entry name" value="Metallo-B-lactamas"/>
</dbReference>
<keyword evidence="3 6" id="KW-0812">Transmembrane</keyword>
<dbReference type="InterPro" id="IPR035681">
    <property type="entry name" value="ComA-like_MBL"/>
</dbReference>
<evidence type="ECO:0000256" key="6">
    <source>
        <dbReference type="SAM" id="Phobius"/>
    </source>
</evidence>
<feature type="domain" description="Metallo-beta-lactamase" evidence="7">
    <location>
        <begin position="551"/>
        <end position="736"/>
    </location>
</feature>
<dbReference type="Gene3D" id="3.60.15.10">
    <property type="entry name" value="Ribonuclease Z/Hydroxyacylglutathione hydrolase-like"/>
    <property type="match status" value="1"/>
</dbReference>
<name>A0A2P5Z2E3_9XANT</name>
<comment type="caution">
    <text evidence="8">The sequence shown here is derived from an EMBL/GenBank/DDBJ whole genome shotgun (WGS) entry which is preliminary data.</text>
</comment>
<dbReference type="InterPro" id="IPR036866">
    <property type="entry name" value="RibonucZ/Hydroxyglut_hydro"/>
</dbReference>
<keyword evidence="2" id="KW-1003">Cell membrane</keyword>
<dbReference type="PANTHER" id="PTHR30619">
    <property type="entry name" value="DNA INTERNALIZATION/COMPETENCE PROTEIN COMEC/REC2"/>
    <property type="match status" value="1"/>
</dbReference>
<protein>
    <submittedName>
        <fullName evidence="8">DNA internalization-related competence protein ComEC/Rec2</fullName>
    </submittedName>
</protein>
<dbReference type="SMART" id="SM00849">
    <property type="entry name" value="Lactamase_B"/>
    <property type="match status" value="1"/>
</dbReference>
<dbReference type="AlphaFoldDB" id="A0A2P5Z2E3"/>
<reference evidence="8 9" key="1">
    <citation type="submission" date="2016-08" db="EMBL/GenBank/DDBJ databases">
        <authorList>
            <person name="Seilhamer J.J."/>
        </authorList>
    </citation>
    <scope>NUCLEOTIDE SEQUENCE [LARGE SCALE GENOMIC DNA]</scope>
    <source>
        <strain evidence="8 9">CFBP4641</strain>
    </source>
</reference>
<comment type="subcellular location">
    <subcellularLocation>
        <location evidence="1">Cell membrane</location>
        <topology evidence="1">Multi-pass membrane protein</topology>
    </subcellularLocation>
</comment>
<dbReference type="Proteomes" id="UP000247346">
    <property type="component" value="Unassembled WGS sequence"/>
</dbReference>
<feature type="transmembrane region" description="Helical" evidence="6">
    <location>
        <begin position="306"/>
        <end position="326"/>
    </location>
</feature>
<dbReference type="PANTHER" id="PTHR30619:SF1">
    <property type="entry name" value="RECOMBINATION PROTEIN 2"/>
    <property type="match status" value="1"/>
</dbReference>
<dbReference type="InterPro" id="IPR004797">
    <property type="entry name" value="Competence_ComEC/Rec2"/>
</dbReference>
<feature type="transmembrane region" description="Helical" evidence="6">
    <location>
        <begin position="259"/>
        <end position="286"/>
    </location>
</feature>
<evidence type="ECO:0000256" key="1">
    <source>
        <dbReference type="ARBA" id="ARBA00004651"/>
    </source>
</evidence>
<feature type="transmembrane region" description="Helical" evidence="6">
    <location>
        <begin position="369"/>
        <end position="389"/>
    </location>
</feature>
<dbReference type="NCBIfam" id="TIGR00361">
    <property type="entry name" value="ComEC_Rec2"/>
    <property type="match status" value="1"/>
</dbReference>
<dbReference type="OrthoDB" id="9761531at2"/>
<evidence type="ECO:0000256" key="4">
    <source>
        <dbReference type="ARBA" id="ARBA00022989"/>
    </source>
</evidence>
<dbReference type="GeneID" id="93878716"/>
<dbReference type="InterPro" id="IPR052159">
    <property type="entry name" value="Competence_DNA_uptake"/>
</dbReference>
<gene>
    <name evidence="8" type="ORF">XsacCFBP4641_13695</name>
</gene>
<sequence>MQLAAEAVSRRDVAGVGGSRWPAPAPFGAAVAASLAAGVLAALWLPRLLPWPLAVAILLVGASLYVAAPRWRWLGAFAIGAGWLALVAGMVLARQLPADWEKRVVDVRGQVVELPQAETRRTRFLFRVGNDAAQPAPVRGRLLQLAWYDDFGTHQAGPRSALRAGARWQLKVRLRAPRGLSNPGGFDAEAYALAQRISASGYVVVPRVAAQLTPGQGIDAWRAEMSARIAAAVPQASARYVQALALGDTRRLDDRDWRILRAAGLTHLIAISGFHVGLVAGAFALLGGGLWRLWPQLGRYWPRRQAAAALALLGAGGYTLVSGMALPTVRTALMIAVVVAARLWRRPVRVVDALALAAIAMLLCDPLAVLSAGFWLSFLGVAWLAWCMPDAGRGWRETLRSFLTAQGVATVGLLPVSTMLFGQASLVGPLANLLAIPWWSLVVVPLALLGTALEALHAGTGVWLWRLAAACFDLTWPLFVALGESRFALRWLPEARDWALPLALLGAFWLLLPRAVPGKPLAALLWLPLLHPPLERPRPGEVDLVMFDVGQGLSLLVRTAHHQLLYDTGPAVEDGYDAGERVVVPALHALGVARLDRAVISHGDNDHAGGLAAVRAALPVGLVQAPAGAPLPVDRACVAGEAWEWDGVRFQFLHPARHFPYLRNESSCVLRVETAHGALLLAGDIGDVVERTLLREAPQALRADVVVAPHHGSAHSSQPAFVAATSARLVLVSAAYGNRFGHPHPGVVARWQAAGAEVADTPQGGALRVWLGRAGLQLRERRPWRARLWDAAERARAAAILSASERTAERAGGLRRVGTGQGRWLADGAVAAVGRGRAGDRPGAVLEPAP</sequence>